<dbReference type="Proteomes" id="UP000265614">
    <property type="component" value="Unassembled WGS sequence"/>
</dbReference>
<dbReference type="EMBL" id="QZEZ01000006">
    <property type="protein sequence ID" value="RJK94720.1"/>
    <property type="molecule type" value="Genomic_DNA"/>
</dbReference>
<dbReference type="OrthoDB" id="3214641at2"/>
<protein>
    <submittedName>
        <fullName evidence="3">DUF881 domain-containing protein</fullName>
    </submittedName>
</protein>
<comment type="similarity">
    <text evidence="1">Belongs to the UPF0749 family.</text>
</comment>
<comment type="caution">
    <text evidence="3">The sequence shown here is derived from an EMBL/GenBank/DDBJ whole genome shotgun (WGS) entry which is preliminary data.</text>
</comment>
<dbReference type="GO" id="GO:0005886">
    <property type="term" value="C:plasma membrane"/>
    <property type="evidence" value="ECO:0007669"/>
    <property type="project" value="TreeGrafter"/>
</dbReference>
<dbReference type="Pfam" id="PF05949">
    <property type="entry name" value="DUF881"/>
    <property type="match status" value="1"/>
</dbReference>
<keyword evidence="2" id="KW-0175">Coiled coil</keyword>
<feature type="coiled-coil region" evidence="2">
    <location>
        <begin position="49"/>
        <end position="76"/>
    </location>
</feature>
<name>A0A3A3ZHD6_9ACTN</name>
<dbReference type="InterPro" id="IPR010273">
    <property type="entry name" value="DUF881"/>
</dbReference>
<keyword evidence="4" id="KW-1185">Reference proteome</keyword>
<evidence type="ECO:0000256" key="1">
    <source>
        <dbReference type="ARBA" id="ARBA00009108"/>
    </source>
</evidence>
<sequence length="253" mass="26857">MGRAARRAGWRLLVPVALVVAGLLFATSAGTARGTDLRAEETADLASVLRDEQRRVEEQGLRVQALREEVERLSAAAARSDSGAAAARERAERVAERAALTPVTGEALTVVLDDAPYDDPEQVPEGVVPDDLVVHQQDLQGVVNALWAGGAEAMRLMDQRVVSTSAVRCVGNVLILQGRTYSPPYRVTAVGDVAGMRAALEAAPSVQAYRYWAERVGLGYEVAAEGTTTLAGYEGSLDLQHARVPEDAAVLGD</sequence>
<organism evidence="3 4">
    <name type="scientific">Vallicoccus soli</name>
    <dbReference type="NCBI Taxonomy" id="2339232"/>
    <lineage>
        <taxon>Bacteria</taxon>
        <taxon>Bacillati</taxon>
        <taxon>Actinomycetota</taxon>
        <taxon>Actinomycetes</taxon>
        <taxon>Motilibacterales</taxon>
        <taxon>Vallicoccaceae</taxon>
        <taxon>Vallicoccus</taxon>
    </lineage>
</organism>
<evidence type="ECO:0000313" key="3">
    <source>
        <dbReference type="EMBL" id="RJK94720.1"/>
    </source>
</evidence>
<dbReference type="PANTHER" id="PTHR37313">
    <property type="entry name" value="UPF0749 PROTEIN RV1825"/>
    <property type="match status" value="1"/>
</dbReference>
<reference evidence="3 4" key="1">
    <citation type="submission" date="2018-09" db="EMBL/GenBank/DDBJ databases">
        <title>YIM 75000 draft genome.</title>
        <authorList>
            <person name="Tang S."/>
            <person name="Feng Y."/>
        </authorList>
    </citation>
    <scope>NUCLEOTIDE SEQUENCE [LARGE SCALE GENOMIC DNA]</scope>
    <source>
        <strain evidence="3 4">YIM 75000</strain>
    </source>
</reference>
<evidence type="ECO:0000256" key="2">
    <source>
        <dbReference type="SAM" id="Coils"/>
    </source>
</evidence>
<accession>A0A3A3ZHD6</accession>
<dbReference type="RefSeq" id="WP_119950902.1">
    <property type="nucleotide sequence ID" value="NZ_QZEZ01000006.1"/>
</dbReference>
<evidence type="ECO:0000313" key="4">
    <source>
        <dbReference type="Proteomes" id="UP000265614"/>
    </source>
</evidence>
<dbReference type="AlphaFoldDB" id="A0A3A3ZHD6"/>
<proteinExistence type="inferred from homology"/>
<gene>
    <name evidence="3" type="ORF">D5H78_12815</name>
</gene>
<dbReference type="Gene3D" id="3.30.70.1880">
    <property type="entry name" value="Protein of unknown function DUF881"/>
    <property type="match status" value="1"/>
</dbReference>
<dbReference type="PANTHER" id="PTHR37313:SF4">
    <property type="entry name" value="CONSERVED MEMBRANE PROTEIN-RELATED"/>
    <property type="match status" value="1"/>
</dbReference>